<sequence>MNDEGEVAVINCEWLKVPSAKLDDDARAAAVARQGVLTKPPGALGRLESVAIQLAAMQGKEKPTLERVRIVVFAGDHGITAEGVSAFPQAVTAEMVRNFANGGAAISVLARELNAELAVINLGTVVDPGPLPGVSDQKLGAGTANFAKQAAMTEEQLARAMNIGRQSAERAVTQGMDLFIGGEMGIGNTSAATALACALTDISVESLTGPGTGLDAAGVSHKVKVLQAALDLHKDNIDSPVTALRYFGGFEIAALSGAFIACAQMGVPVLVDGFIASAAALVATKQCPDTANWLLYSHASAEPGHKHIVDALNAQPLIDMGMRLGEGSGAAVTVPLLRLACALHNDMATFAEAGVSVKGTSINS</sequence>
<comment type="pathway">
    <text evidence="1 10">Nucleoside biosynthesis; alpha-ribazole biosynthesis; alpha-ribazole from 5,6-dimethylbenzimidazole: step 1/2.</text>
</comment>
<evidence type="ECO:0000256" key="3">
    <source>
        <dbReference type="ARBA" id="ARBA00011991"/>
    </source>
</evidence>
<comment type="catalytic activity">
    <reaction evidence="9 10">
        <text>5,6-dimethylbenzimidazole + nicotinate beta-D-ribonucleotide = alpha-ribazole 5'-phosphate + nicotinate + H(+)</text>
        <dbReference type="Rhea" id="RHEA:11196"/>
        <dbReference type="ChEBI" id="CHEBI:15378"/>
        <dbReference type="ChEBI" id="CHEBI:15890"/>
        <dbReference type="ChEBI" id="CHEBI:32544"/>
        <dbReference type="ChEBI" id="CHEBI:57502"/>
        <dbReference type="ChEBI" id="CHEBI:57918"/>
        <dbReference type="EC" id="2.4.2.21"/>
    </reaction>
</comment>
<evidence type="ECO:0000256" key="6">
    <source>
        <dbReference type="ARBA" id="ARBA00022676"/>
    </source>
</evidence>
<dbReference type="InterPro" id="IPR023195">
    <property type="entry name" value="Nict_dMeBzImd_PRibTrfase_N"/>
</dbReference>
<gene>
    <name evidence="10 11" type="primary">cobT</name>
    <name evidence="11" type="ORF">ENJ65_05425</name>
</gene>
<dbReference type="Proteomes" id="UP000885832">
    <property type="component" value="Unassembled WGS sequence"/>
</dbReference>
<dbReference type="NCBIfam" id="NF000996">
    <property type="entry name" value="PRK00105.1"/>
    <property type="match status" value="1"/>
</dbReference>
<feature type="active site" description="Proton acceptor" evidence="10">
    <location>
        <position position="326"/>
    </location>
</feature>
<dbReference type="InterPro" id="IPR036087">
    <property type="entry name" value="Nict_dMeBzImd_PRibTrfase_sf"/>
</dbReference>
<evidence type="ECO:0000256" key="9">
    <source>
        <dbReference type="ARBA" id="ARBA00047340"/>
    </source>
</evidence>
<dbReference type="Pfam" id="PF02277">
    <property type="entry name" value="DBI_PRT"/>
    <property type="match status" value="1"/>
</dbReference>
<keyword evidence="6 10" id="KW-0328">Glycosyltransferase</keyword>
<evidence type="ECO:0000256" key="2">
    <source>
        <dbReference type="ARBA" id="ARBA00007110"/>
    </source>
</evidence>
<comment type="function">
    <text evidence="10">Catalyzes the synthesis of alpha-ribazole-5'-phosphate from nicotinate mononucleotide (NAMN) and 5,6-dimethylbenzimidazole (DMB).</text>
</comment>
<dbReference type="AlphaFoldDB" id="A0A832J4S3"/>
<keyword evidence="5 10" id="KW-0169">Cobalamin biosynthesis</keyword>
<dbReference type="InterPro" id="IPR017846">
    <property type="entry name" value="Nict_dMeBzImd_PRibTrfase_bact"/>
</dbReference>
<dbReference type="InterPro" id="IPR003200">
    <property type="entry name" value="Nict_dMeBzImd_PRibTrfase"/>
</dbReference>
<accession>A0A832J4S3</accession>
<dbReference type="PANTHER" id="PTHR43463:SF1">
    <property type="entry name" value="NICOTINATE-NUCLEOTIDE--DIMETHYLBENZIMIDAZOLE PHOSPHORIBOSYLTRANSFERASE"/>
    <property type="match status" value="1"/>
</dbReference>
<evidence type="ECO:0000256" key="10">
    <source>
        <dbReference type="HAMAP-Rule" id="MF_00230"/>
    </source>
</evidence>
<protein>
    <recommendedName>
        <fullName evidence="4 10">Nicotinate-nucleotide--dimethylbenzimidazole phosphoribosyltransferase</fullName>
        <shortName evidence="10">NN:DBI PRT</shortName>
        <ecNumber evidence="3 10">2.4.2.21</ecNumber>
    </recommendedName>
    <alternativeName>
        <fullName evidence="8 10">N(1)-alpha-phosphoribosyltransferase</fullName>
    </alternativeName>
</protein>
<proteinExistence type="inferred from homology"/>
<comment type="caution">
    <text evidence="11">The sequence shown here is derived from an EMBL/GenBank/DDBJ whole genome shotgun (WGS) entry which is preliminary data.</text>
</comment>
<dbReference type="HAMAP" id="MF_00230">
    <property type="entry name" value="CobT"/>
    <property type="match status" value="1"/>
</dbReference>
<dbReference type="PANTHER" id="PTHR43463">
    <property type="entry name" value="NICOTINATE-NUCLEOTIDE--DIMETHYLBENZIMIDAZOLE PHOSPHORIBOSYLTRANSFERASE"/>
    <property type="match status" value="1"/>
</dbReference>
<evidence type="ECO:0000256" key="7">
    <source>
        <dbReference type="ARBA" id="ARBA00022679"/>
    </source>
</evidence>
<organism evidence="11">
    <name type="scientific">Candidatus Tenderia electrophaga</name>
    <dbReference type="NCBI Taxonomy" id="1748243"/>
    <lineage>
        <taxon>Bacteria</taxon>
        <taxon>Pseudomonadati</taxon>
        <taxon>Pseudomonadota</taxon>
        <taxon>Gammaproteobacteria</taxon>
        <taxon>Candidatus Tenderiales</taxon>
        <taxon>Candidatus Tenderiaceae</taxon>
        <taxon>Candidatus Tenderia</taxon>
    </lineage>
</organism>
<evidence type="ECO:0000256" key="1">
    <source>
        <dbReference type="ARBA" id="ARBA00005049"/>
    </source>
</evidence>
<dbReference type="UniPathway" id="UPA00061">
    <property type="reaction ID" value="UER00516"/>
</dbReference>
<dbReference type="NCBIfam" id="TIGR03160">
    <property type="entry name" value="cobT_DBIPRT"/>
    <property type="match status" value="1"/>
</dbReference>
<dbReference type="Gene3D" id="1.10.1610.10">
    <property type="match status" value="1"/>
</dbReference>
<evidence type="ECO:0000256" key="8">
    <source>
        <dbReference type="ARBA" id="ARBA00030686"/>
    </source>
</evidence>
<name>A0A832J4S3_9GAMM</name>
<evidence type="ECO:0000313" key="11">
    <source>
        <dbReference type="EMBL" id="HHJ81054.1"/>
    </source>
</evidence>
<evidence type="ECO:0000256" key="5">
    <source>
        <dbReference type="ARBA" id="ARBA00022573"/>
    </source>
</evidence>
<dbReference type="CDD" id="cd02439">
    <property type="entry name" value="DMB-PRT_CobT"/>
    <property type="match status" value="1"/>
</dbReference>
<dbReference type="GO" id="GO:0008939">
    <property type="term" value="F:nicotinate-nucleotide-dimethylbenzimidazole phosphoribosyltransferase activity"/>
    <property type="evidence" value="ECO:0007669"/>
    <property type="project" value="UniProtKB-UniRule"/>
</dbReference>
<evidence type="ECO:0000256" key="4">
    <source>
        <dbReference type="ARBA" id="ARBA00015486"/>
    </source>
</evidence>
<comment type="similarity">
    <text evidence="2 10">Belongs to the CobT family.</text>
</comment>
<keyword evidence="7 10" id="KW-0808">Transferase</keyword>
<dbReference type="Gene3D" id="3.40.50.10210">
    <property type="match status" value="1"/>
</dbReference>
<dbReference type="SUPFAM" id="SSF52733">
    <property type="entry name" value="Nicotinate mononucleotide:5,6-dimethylbenzimidazole phosphoribosyltransferase (CobT)"/>
    <property type="match status" value="1"/>
</dbReference>
<reference evidence="11" key="1">
    <citation type="journal article" date="2020" name="mSystems">
        <title>Genome- and Community-Level Interaction Insights into Carbon Utilization and Element Cycling Functions of Hydrothermarchaeota in Hydrothermal Sediment.</title>
        <authorList>
            <person name="Zhou Z."/>
            <person name="Liu Y."/>
            <person name="Xu W."/>
            <person name="Pan J."/>
            <person name="Luo Z.H."/>
            <person name="Li M."/>
        </authorList>
    </citation>
    <scope>NUCLEOTIDE SEQUENCE [LARGE SCALE GENOMIC DNA]</scope>
    <source>
        <strain evidence="11">HyVt-505</strain>
    </source>
</reference>
<dbReference type="GO" id="GO:0009236">
    <property type="term" value="P:cobalamin biosynthetic process"/>
    <property type="evidence" value="ECO:0007669"/>
    <property type="project" value="UniProtKB-UniRule"/>
</dbReference>
<dbReference type="EMBL" id="DRNF01000342">
    <property type="protein sequence ID" value="HHJ81054.1"/>
    <property type="molecule type" value="Genomic_DNA"/>
</dbReference>
<dbReference type="FunFam" id="3.40.50.10210:FF:000001">
    <property type="entry name" value="Nicotinate-nucleotide--dimethylbenzimidazole phosphoribosyltransferase"/>
    <property type="match status" value="1"/>
</dbReference>
<dbReference type="EC" id="2.4.2.21" evidence="3 10"/>